<dbReference type="EMBL" id="ML769694">
    <property type="protein sequence ID" value="KAE9389499.1"/>
    <property type="molecule type" value="Genomic_DNA"/>
</dbReference>
<dbReference type="SUPFAM" id="SSF53098">
    <property type="entry name" value="Ribonuclease H-like"/>
    <property type="match status" value="1"/>
</dbReference>
<dbReference type="Proteomes" id="UP000799118">
    <property type="component" value="Unassembled WGS sequence"/>
</dbReference>
<keyword evidence="2" id="KW-1185">Reference proteome</keyword>
<proteinExistence type="predicted"/>
<dbReference type="InterPro" id="IPR012337">
    <property type="entry name" value="RNaseH-like_sf"/>
</dbReference>
<sequence>MTRPGTRDLRTRWGSLYHYFKRMMQIRKALDVFCCLADDNVDVPELEGGKQYSYYKLSNDEWNIIRRCTEALEIVSKLTTELGKERLATCQKVFPILERAQIKWEELLADANYAPVAPALQAGLYNMKKWYCTAIDSPIYFICHVLDPARKLSFLNKFWETEWIEHGKDQLEHVVSLSDYWISSALIILLSFSIIKQLSKGKLLLQL</sequence>
<dbReference type="OrthoDB" id="3058553at2759"/>
<evidence type="ECO:0000313" key="2">
    <source>
        <dbReference type="Proteomes" id="UP000799118"/>
    </source>
</evidence>
<evidence type="ECO:0008006" key="3">
    <source>
        <dbReference type="Google" id="ProtNLM"/>
    </source>
</evidence>
<protein>
    <recommendedName>
        <fullName evidence="3">hAT-like transposase RNase-H fold domain-containing protein</fullName>
    </recommendedName>
</protein>
<evidence type="ECO:0000313" key="1">
    <source>
        <dbReference type="EMBL" id="KAE9389499.1"/>
    </source>
</evidence>
<dbReference type="AlphaFoldDB" id="A0A6A4GUK8"/>
<gene>
    <name evidence="1" type="ORF">BT96DRAFT_399375</name>
</gene>
<organism evidence="1 2">
    <name type="scientific">Gymnopus androsaceus JB14</name>
    <dbReference type="NCBI Taxonomy" id="1447944"/>
    <lineage>
        <taxon>Eukaryota</taxon>
        <taxon>Fungi</taxon>
        <taxon>Dikarya</taxon>
        <taxon>Basidiomycota</taxon>
        <taxon>Agaricomycotina</taxon>
        <taxon>Agaricomycetes</taxon>
        <taxon>Agaricomycetidae</taxon>
        <taxon>Agaricales</taxon>
        <taxon>Marasmiineae</taxon>
        <taxon>Omphalotaceae</taxon>
        <taxon>Gymnopus</taxon>
    </lineage>
</organism>
<accession>A0A6A4GUK8</accession>
<name>A0A6A4GUK8_9AGAR</name>
<reference evidence="1" key="1">
    <citation type="journal article" date="2019" name="Environ. Microbiol.">
        <title>Fungal ecological strategies reflected in gene transcription - a case study of two litter decomposers.</title>
        <authorList>
            <person name="Barbi F."/>
            <person name="Kohler A."/>
            <person name="Barry K."/>
            <person name="Baskaran P."/>
            <person name="Daum C."/>
            <person name="Fauchery L."/>
            <person name="Ihrmark K."/>
            <person name="Kuo A."/>
            <person name="LaButti K."/>
            <person name="Lipzen A."/>
            <person name="Morin E."/>
            <person name="Grigoriev I.V."/>
            <person name="Henrissat B."/>
            <person name="Lindahl B."/>
            <person name="Martin F."/>
        </authorList>
    </citation>
    <scope>NUCLEOTIDE SEQUENCE</scope>
    <source>
        <strain evidence="1">JB14</strain>
    </source>
</reference>